<proteinExistence type="inferred from homology"/>
<keyword evidence="2 5" id="KW-0808">Transferase</keyword>
<dbReference type="GO" id="GO:0043531">
    <property type="term" value="F:ADP binding"/>
    <property type="evidence" value="ECO:0007669"/>
    <property type="project" value="UniProtKB-UniRule"/>
</dbReference>
<dbReference type="AlphaFoldDB" id="A0A2I1PD41"/>
<reference evidence="6 7" key="1">
    <citation type="submission" date="2017-12" db="EMBL/GenBank/DDBJ databases">
        <title>Phylogenetic diversity of female urinary microbiome.</title>
        <authorList>
            <person name="Thomas-White K."/>
            <person name="Wolfe A.J."/>
        </authorList>
    </citation>
    <scope>NUCLEOTIDE SEQUENCE [LARGE SCALE GENOMIC DNA]</scope>
    <source>
        <strain evidence="6 7">UMB1298</strain>
    </source>
</reference>
<keyword evidence="1 5" id="KW-0723">Serine/threonine-protein kinase</keyword>
<dbReference type="NCBIfam" id="NF003742">
    <property type="entry name" value="PRK05339.1"/>
    <property type="match status" value="1"/>
</dbReference>
<evidence type="ECO:0000256" key="4">
    <source>
        <dbReference type="ARBA" id="ARBA00022777"/>
    </source>
</evidence>
<gene>
    <name evidence="6" type="ORF">CYJ76_01175</name>
</gene>
<keyword evidence="3 5" id="KW-0547">Nucleotide-binding</keyword>
<keyword evidence="7" id="KW-1185">Reference proteome</keyword>
<protein>
    <recommendedName>
        <fullName evidence="5">Putative pyruvate, phosphate dikinase regulatory protein</fullName>
        <shortName evidence="5">PPDK regulatory protein</shortName>
        <ecNumber evidence="5">2.7.11.32</ecNumber>
        <ecNumber evidence="5">2.7.4.27</ecNumber>
    </recommendedName>
</protein>
<dbReference type="InterPro" id="IPR005177">
    <property type="entry name" value="Kinase-pyrophosphorylase"/>
</dbReference>
<evidence type="ECO:0000256" key="1">
    <source>
        <dbReference type="ARBA" id="ARBA00022527"/>
    </source>
</evidence>
<dbReference type="PANTHER" id="PTHR31756">
    <property type="entry name" value="PYRUVATE, PHOSPHATE DIKINASE REGULATORY PROTEIN 1, CHLOROPLASTIC"/>
    <property type="match status" value="1"/>
</dbReference>
<evidence type="ECO:0000313" key="7">
    <source>
        <dbReference type="Proteomes" id="UP000234206"/>
    </source>
</evidence>
<evidence type="ECO:0000256" key="3">
    <source>
        <dbReference type="ARBA" id="ARBA00022741"/>
    </source>
</evidence>
<comment type="similarity">
    <text evidence="5">Belongs to the pyruvate, phosphate/water dikinase regulatory protein family. PDRP subfamily.</text>
</comment>
<organism evidence="6 7">
    <name type="scientific">Kytococcus schroeteri</name>
    <dbReference type="NCBI Taxonomy" id="138300"/>
    <lineage>
        <taxon>Bacteria</taxon>
        <taxon>Bacillati</taxon>
        <taxon>Actinomycetota</taxon>
        <taxon>Actinomycetes</taxon>
        <taxon>Micrococcales</taxon>
        <taxon>Kytococcaceae</taxon>
        <taxon>Kytococcus</taxon>
    </lineage>
</organism>
<dbReference type="RefSeq" id="WP_101849008.1">
    <property type="nucleotide sequence ID" value="NZ_PKIZ01000002.1"/>
</dbReference>
<comment type="catalytic activity">
    <reaction evidence="5">
        <text>N(tele)-phospho-L-histidyl/O-phospho-L-threonyl-[pyruvate, phosphate dikinase] + phosphate + H(+) = N(tele)-phospho-L-histidyl/L-threonyl-[pyruvate, phosphate dikinase] + diphosphate</text>
        <dbReference type="Rhea" id="RHEA:43696"/>
        <dbReference type="Rhea" id="RHEA-COMP:10650"/>
        <dbReference type="Rhea" id="RHEA-COMP:10651"/>
        <dbReference type="ChEBI" id="CHEBI:15378"/>
        <dbReference type="ChEBI" id="CHEBI:30013"/>
        <dbReference type="ChEBI" id="CHEBI:33019"/>
        <dbReference type="ChEBI" id="CHEBI:43474"/>
        <dbReference type="ChEBI" id="CHEBI:61977"/>
        <dbReference type="ChEBI" id="CHEBI:83586"/>
        <dbReference type="EC" id="2.7.4.27"/>
    </reaction>
</comment>
<keyword evidence="4 5" id="KW-0418">Kinase</keyword>
<dbReference type="GO" id="GO:0004674">
    <property type="term" value="F:protein serine/threonine kinase activity"/>
    <property type="evidence" value="ECO:0007669"/>
    <property type="project" value="UniProtKB-UniRule"/>
</dbReference>
<name>A0A2I1PD41_9MICO</name>
<feature type="binding site" evidence="5">
    <location>
        <begin position="152"/>
        <end position="159"/>
    </location>
    <ligand>
        <name>ADP</name>
        <dbReference type="ChEBI" id="CHEBI:456216"/>
    </ligand>
</feature>
<sequence length="278" mass="30594">MSTQAIEFHVVADSTGDTAARVARATAAQFPDIDTHIVRHPRITTESTLRSVMARIAEDGAPVVVYSTIVDASLHELVKELAQQLRLEHVDLLGPALGAVERVAHRQAEHKVRPVGIGADYFTRIAAMEYAVANDDGNPDQRLDQADVVLIGVSRSGKTPLSMYLGYLGYKTANIPLVRGIEPPQRLFSVPRWKIVGLTIDPTRLQDIRTRRVETLGGHQGKDGYADLVRIYDELDHAEEVFRKVGCPTIDTTQLALEESAGRVIELVEDRRATLSGM</sequence>
<dbReference type="GO" id="GO:0016776">
    <property type="term" value="F:phosphotransferase activity, phosphate group as acceptor"/>
    <property type="evidence" value="ECO:0007669"/>
    <property type="project" value="UniProtKB-UniRule"/>
</dbReference>
<dbReference type="PANTHER" id="PTHR31756:SF3">
    <property type="entry name" value="PYRUVATE, PHOSPHATE DIKINASE REGULATORY PROTEIN 1, CHLOROPLASTIC"/>
    <property type="match status" value="1"/>
</dbReference>
<dbReference type="OrthoDB" id="3171473at2"/>
<dbReference type="InterPro" id="IPR026565">
    <property type="entry name" value="PPDK_reg"/>
</dbReference>
<dbReference type="GO" id="GO:0005524">
    <property type="term" value="F:ATP binding"/>
    <property type="evidence" value="ECO:0007669"/>
    <property type="project" value="InterPro"/>
</dbReference>
<evidence type="ECO:0000313" key="6">
    <source>
        <dbReference type="EMBL" id="PKZ42520.1"/>
    </source>
</evidence>
<evidence type="ECO:0000256" key="5">
    <source>
        <dbReference type="HAMAP-Rule" id="MF_00921"/>
    </source>
</evidence>
<dbReference type="Pfam" id="PF03618">
    <property type="entry name" value="Kinase-PPPase"/>
    <property type="match status" value="1"/>
</dbReference>
<dbReference type="EMBL" id="PKIZ01000002">
    <property type="protein sequence ID" value="PKZ42520.1"/>
    <property type="molecule type" value="Genomic_DNA"/>
</dbReference>
<dbReference type="HAMAP" id="MF_00921">
    <property type="entry name" value="PDRP"/>
    <property type="match status" value="1"/>
</dbReference>
<dbReference type="Proteomes" id="UP000234206">
    <property type="component" value="Unassembled WGS sequence"/>
</dbReference>
<evidence type="ECO:0000256" key="2">
    <source>
        <dbReference type="ARBA" id="ARBA00022679"/>
    </source>
</evidence>
<comment type="caution">
    <text evidence="6">The sequence shown here is derived from an EMBL/GenBank/DDBJ whole genome shotgun (WGS) entry which is preliminary data.</text>
</comment>
<dbReference type="EC" id="2.7.4.27" evidence="5"/>
<comment type="function">
    <text evidence="5">Bifunctional serine/threonine kinase and phosphorylase involved in the regulation of the pyruvate, phosphate dikinase (PPDK) by catalyzing its phosphorylation/dephosphorylation.</text>
</comment>
<dbReference type="EC" id="2.7.11.32" evidence="5"/>
<accession>A0A2I1PD41</accession>
<comment type="catalytic activity">
    <reaction evidence="5">
        <text>N(tele)-phospho-L-histidyl/L-threonyl-[pyruvate, phosphate dikinase] + ADP = N(tele)-phospho-L-histidyl/O-phospho-L-threonyl-[pyruvate, phosphate dikinase] + AMP + H(+)</text>
        <dbReference type="Rhea" id="RHEA:43692"/>
        <dbReference type="Rhea" id="RHEA-COMP:10650"/>
        <dbReference type="Rhea" id="RHEA-COMP:10651"/>
        <dbReference type="ChEBI" id="CHEBI:15378"/>
        <dbReference type="ChEBI" id="CHEBI:30013"/>
        <dbReference type="ChEBI" id="CHEBI:61977"/>
        <dbReference type="ChEBI" id="CHEBI:83586"/>
        <dbReference type="ChEBI" id="CHEBI:456215"/>
        <dbReference type="ChEBI" id="CHEBI:456216"/>
        <dbReference type="EC" id="2.7.11.32"/>
    </reaction>
</comment>